<dbReference type="KEGG" id="whj:H9Q79_16510"/>
<dbReference type="Pfam" id="PF02311">
    <property type="entry name" value="AraC_binding"/>
    <property type="match status" value="1"/>
</dbReference>
<dbReference type="PROSITE" id="PS00041">
    <property type="entry name" value="HTH_ARAC_FAMILY_1"/>
    <property type="match status" value="1"/>
</dbReference>
<keyword evidence="6" id="KW-1185">Reference proteome</keyword>
<accession>A0A7G9GCB2</accession>
<dbReference type="SUPFAM" id="SSF51215">
    <property type="entry name" value="Regulatory protein AraC"/>
    <property type="match status" value="1"/>
</dbReference>
<keyword evidence="3" id="KW-0804">Transcription</keyword>
<evidence type="ECO:0000259" key="4">
    <source>
        <dbReference type="PROSITE" id="PS01124"/>
    </source>
</evidence>
<dbReference type="SMART" id="SM00342">
    <property type="entry name" value="HTH_ARAC"/>
    <property type="match status" value="1"/>
</dbReference>
<dbReference type="EMBL" id="CP060635">
    <property type="protein sequence ID" value="QNM08444.1"/>
    <property type="molecule type" value="Genomic_DNA"/>
</dbReference>
<keyword evidence="1" id="KW-0805">Transcription regulation</keyword>
<gene>
    <name evidence="5" type="ORF">H9Q79_16510</name>
</gene>
<dbReference type="GO" id="GO:0043565">
    <property type="term" value="F:sequence-specific DNA binding"/>
    <property type="evidence" value="ECO:0007669"/>
    <property type="project" value="InterPro"/>
</dbReference>
<dbReference type="SUPFAM" id="SSF46689">
    <property type="entry name" value="Homeodomain-like"/>
    <property type="match status" value="1"/>
</dbReference>
<evidence type="ECO:0000256" key="1">
    <source>
        <dbReference type="ARBA" id="ARBA00023015"/>
    </source>
</evidence>
<dbReference type="Pfam" id="PF12833">
    <property type="entry name" value="HTH_18"/>
    <property type="match status" value="1"/>
</dbReference>
<evidence type="ECO:0000256" key="2">
    <source>
        <dbReference type="ARBA" id="ARBA00023125"/>
    </source>
</evidence>
<protein>
    <submittedName>
        <fullName evidence="5">Helix-turn-helix transcriptional regulator</fullName>
    </submittedName>
</protein>
<dbReference type="RefSeq" id="WP_118644797.1">
    <property type="nucleotide sequence ID" value="NZ_CP060635.1"/>
</dbReference>
<feature type="domain" description="HTH araC/xylS-type" evidence="4">
    <location>
        <begin position="205"/>
        <end position="284"/>
    </location>
</feature>
<dbReference type="GO" id="GO:0003700">
    <property type="term" value="F:DNA-binding transcription factor activity"/>
    <property type="evidence" value="ECO:0007669"/>
    <property type="project" value="InterPro"/>
</dbReference>
<dbReference type="Proteomes" id="UP000515860">
    <property type="component" value="Chromosome"/>
</dbReference>
<evidence type="ECO:0000313" key="6">
    <source>
        <dbReference type="Proteomes" id="UP000515860"/>
    </source>
</evidence>
<evidence type="ECO:0000313" key="5">
    <source>
        <dbReference type="EMBL" id="QNM08444.1"/>
    </source>
</evidence>
<evidence type="ECO:0000256" key="3">
    <source>
        <dbReference type="ARBA" id="ARBA00023163"/>
    </source>
</evidence>
<dbReference type="PROSITE" id="PS01124">
    <property type="entry name" value="HTH_ARAC_FAMILY_2"/>
    <property type="match status" value="1"/>
</dbReference>
<dbReference type="AlphaFoldDB" id="A0A7G9GCB2"/>
<dbReference type="InterPro" id="IPR018060">
    <property type="entry name" value="HTH_AraC"/>
</dbReference>
<dbReference type="InterPro" id="IPR037923">
    <property type="entry name" value="HTH-like"/>
</dbReference>
<dbReference type="PANTHER" id="PTHR43280:SF2">
    <property type="entry name" value="HTH-TYPE TRANSCRIPTIONAL REGULATOR EXSA"/>
    <property type="match status" value="1"/>
</dbReference>
<dbReference type="InterPro" id="IPR009057">
    <property type="entry name" value="Homeodomain-like_sf"/>
</dbReference>
<dbReference type="PANTHER" id="PTHR43280">
    <property type="entry name" value="ARAC-FAMILY TRANSCRIPTIONAL REGULATOR"/>
    <property type="match status" value="1"/>
</dbReference>
<dbReference type="InterPro" id="IPR018062">
    <property type="entry name" value="HTH_AraC-typ_CS"/>
</dbReference>
<dbReference type="Gene3D" id="1.10.10.60">
    <property type="entry name" value="Homeodomain-like"/>
    <property type="match status" value="1"/>
</dbReference>
<dbReference type="InterPro" id="IPR014710">
    <property type="entry name" value="RmlC-like_jellyroll"/>
</dbReference>
<organism evidence="5 6">
    <name type="scientific">Wansuia hejianensis</name>
    <dbReference type="NCBI Taxonomy" id="2763667"/>
    <lineage>
        <taxon>Bacteria</taxon>
        <taxon>Bacillati</taxon>
        <taxon>Bacillota</taxon>
        <taxon>Clostridia</taxon>
        <taxon>Lachnospirales</taxon>
        <taxon>Lachnospiraceae</taxon>
        <taxon>Wansuia</taxon>
    </lineage>
</organism>
<sequence>MSGPGVLDFRIGEVRFQMLTLDPDFEPNKEELYLRHQHQCFELHYVYRGKCVFGIRDGECCVQKGEICLIPPGFYHSNREVSSDLGKLCIGFGMEEPVAGYSDEESRRLEKKLLSQGVFACAAGTLEPMLEQIRSMSRREGWDLVAREQLKAMLILLLSELSRQIGLLPHKEEAGRGKPGDIRRNFLIEEFFCRDFNLRDGDRILADKLSVSSRHLDRILKSLYGKSYREKLMEIRLEVSIDLLNSTNISIAEISELVGYSAPANFSAFIKSTTGMTPTQIRQMKRTRCEILNEKSRTAGAC</sequence>
<proteinExistence type="predicted"/>
<dbReference type="Gene3D" id="2.60.120.10">
    <property type="entry name" value="Jelly Rolls"/>
    <property type="match status" value="1"/>
</dbReference>
<keyword evidence="2" id="KW-0238">DNA-binding</keyword>
<dbReference type="InterPro" id="IPR003313">
    <property type="entry name" value="AraC-bd"/>
</dbReference>
<name>A0A7G9GCB2_9FIRM</name>
<reference evidence="5 6" key="1">
    <citation type="submission" date="2020-08" db="EMBL/GenBank/DDBJ databases">
        <authorList>
            <person name="Liu C."/>
            <person name="Sun Q."/>
        </authorList>
    </citation>
    <scope>NUCLEOTIDE SEQUENCE [LARGE SCALE GENOMIC DNA]</scope>
    <source>
        <strain evidence="5 6">NSJ-29</strain>
    </source>
</reference>
<dbReference type="CDD" id="cd02208">
    <property type="entry name" value="cupin_RmlC-like"/>
    <property type="match status" value="1"/>
</dbReference>